<feature type="region of interest" description="Disordered" evidence="3">
    <location>
        <begin position="1006"/>
        <end position="1522"/>
    </location>
</feature>
<keyword evidence="8" id="KW-1185">Reference proteome</keyword>
<evidence type="ECO:0000256" key="2">
    <source>
        <dbReference type="SAM" id="Coils"/>
    </source>
</evidence>
<feature type="compositionally biased region" description="Basic and acidic residues" evidence="3">
    <location>
        <begin position="1456"/>
        <end position="1465"/>
    </location>
</feature>
<keyword evidence="4" id="KW-1133">Transmembrane helix</keyword>
<feature type="compositionally biased region" description="Pro residues" evidence="3">
    <location>
        <begin position="1349"/>
        <end position="1366"/>
    </location>
</feature>
<feature type="coiled-coil region" evidence="2">
    <location>
        <begin position="205"/>
        <end position="698"/>
    </location>
</feature>
<feature type="coiled-coil region" evidence="2">
    <location>
        <begin position="930"/>
        <end position="979"/>
    </location>
</feature>
<evidence type="ECO:0000313" key="6">
    <source>
        <dbReference type="EMBL" id="CEO95218.1"/>
    </source>
</evidence>
<keyword evidence="4" id="KW-0812">Transmembrane</keyword>
<dbReference type="InterPro" id="IPR013083">
    <property type="entry name" value="Znf_RING/FYVE/PHD"/>
</dbReference>
<feature type="region of interest" description="Disordered" evidence="3">
    <location>
        <begin position="62"/>
        <end position="187"/>
    </location>
</feature>
<feature type="compositionally biased region" description="Low complexity" evidence="3">
    <location>
        <begin position="1021"/>
        <end position="1036"/>
    </location>
</feature>
<feature type="compositionally biased region" description="Low complexity" evidence="3">
    <location>
        <begin position="101"/>
        <end position="124"/>
    </location>
</feature>
<dbReference type="EMBL" id="CDSF01000013">
    <property type="protein sequence ID" value="CEO95218.1"/>
    <property type="molecule type" value="Genomic_DNA"/>
</dbReference>
<evidence type="ECO:0000256" key="1">
    <source>
        <dbReference type="PROSITE-ProRule" id="PRU00175"/>
    </source>
</evidence>
<dbReference type="Proteomes" id="UP000039324">
    <property type="component" value="Unassembled WGS sequence"/>
</dbReference>
<dbReference type="Proteomes" id="UP000290189">
    <property type="component" value="Unassembled WGS sequence"/>
</dbReference>
<keyword evidence="1" id="KW-0479">Metal-binding</keyword>
<feature type="coiled-coil region" evidence="2">
    <location>
        <begin position="727"/>
        <end position="761"/>
    </location>
</feature>
<sequence>MAVCAICGKAVSEDAMSHTRPCCKATLHSTCVHGYVTYSQQSGNPSPRCPVCKKQAEDFRANGSARSDSILSTLSRASSAKPSGNRPERSSITSNLKVAGSPRRSASRSPPLSPASSSSSSPRLRAAEQRLTRAASRHDEKEKQVRTLQDKIAHAEHAADRSTSYAHRERDSRSRSPTANDSHANAVADYDERIESLRKSHMEQMAEVERKLDLKADALDAAQKEILSIREENDRMRHAESEMRSGQESLASDLHGSQTRIASIETELKLAQAELDRTSAQLEEANRRCDSLQEMATSSSALEQELQEATRARAFLENEIHEVISSRDSLQNELDQLNGTAADLEEQCGIMADANRELKAQVTEKDKQIAELWAQNEQSKLEFDRERGHLSSALLEQTGRADAADEKLQKLREQCGALEDQIRSMTDSTREQEALVAQCQFLTSELTAMRDANDDLHKNLRVVEAEKYEQLEQIEALRMSNKELVSDLSSETDRSSELQARLDEALRQITKTQEECEERTAAVTRLVDELRDQCGELRDRETSLASERDRLQTVANEVEDLRANLREVNLRESEASSALEESRAMAVALQESLHSLESESQERIAALQGLMDEKESEISSLRDELKELNAKSSEVESVLRDELNDAHMQLSDVKSSLAEVSSERDEALAEIAREKSMNQELNEQLSAFKNELVASNSDQEAVSAALASERSTRSSLEARLAEIEPLIESQKDQLDAKSTLLAEVQTELDTVREQFDSAQRQWALDEANLQDVVDSLKTELKDSLSQITALDAVVADLKRSAAEGKSAERTVQELKTQLLESSEQHAIVVRSFQAILQERDRIYLSAAEELALAKANLLTALDAESVCSSQSQQLLETLMQLREVTMERDQLDSELSRVNALVDAMRDAQRDTEDRLAFALNQATDAESHLVEKDDAISRLQALLEAQQEKSVLDGLTAAEQHRSELQKFASEIADLKAIAEERMVEVNHLRSLSSAAAPLLIPRVSASPTSGHRTDDSVISTASTTPRARSPTSTSGRVSVQTRSPNPARSRSVSPLFRRIQRSQSPSSVRSASPRREQSTEDAVSRNGDEPPRPLKSPSVDLADEAPALVSFGTTDDKPDSATISPRLVRTETPSIAAPPRVTPAPGRPSRPAPAGRPRPMKAPRRGPPVPFRGGLRPPVRPAGRSGLTTVLSTSSPVEQPSSGTPPSVVELSVVDAPSPTVPRRSRSPSPRDHAAKEPEKVEPLEERPSTSAVAPSSPTKSLSGNTGAAVPTRSIPGGASADNARAVPARPARGTAPMRPVPGRLAPPVRRPPVAARGRIVSAPRGAIGRPVPAPVRPASDRTPRQPGSPPGPSRPAPPVPSPTKPAQDAKQAPASSAPIDDKQPPPPSARRSNAPLPMRAPARAVRAPSPAKPTAAEPVRAQSLPKGVSSPTSARTRPPSPPRSRSLLRRLIGRKEDTDRHASVKTVHILDENTGTWVPAGSGPVARAPSPARTGSIQSAPVPRPARASNADDSDESEQALLESAKQLHMQLQQTREQAASVNATAATGVVSSLKTSSSATSSVDERLLQVEEQLLHAKDLLRQARAFVDSSSSLARAIDVFLADSKSMALPKADDAIAMLKDVVDLIENESAVQPNATGVRVNKMFMFALLLLVTVISAAAFLSPNEIAAFLQTLSLADDASIEHDL</sequence>
<organism evidence="6 8">
    <name type="scientific">Plasmodiophora brassicae</name>
    <name type="common">Clubroot disease agent</name>
    <dbReference type="NCBI Taxonomy" id="37360"/>
    <lineage>
        <taxon>Eukaryota</taxon>
        <taxon>Sar</taxon>
        <taxon>Rhizaria</taxon>
        <taxon>Endomyxa</taxon>
        <taxon>Phytomyxea</taxon>
        <taxon>Plasmodiophorida</taxon>
        <taxon>Plasmodiophoridae</taxon>
        <taxon>Plasmodiophora</taxon>
    </lineage>
</organism>
<feature type="compositionally biased region" description="Low complexity" evidence="3">
    <location>
        <begin position="1063"/>
        <end position="1073"/>
    </location>
</feature>
<feature type="compositionally biased region" description="Low complexity" evidence="3">
    <location>
        <begin position="1392"/>
        <end position="1416"/>
    </location>
</feature>
<feature type="domain" description="RING-type" evidence="5">
    <location>
        <begin position="4"/>
        <end position="53"/>
    </location>
</feature>
<evidence type="ECO:0000256" key="4">
    <source>
        <dbReference type="SAM" id="Phobius"/>
    </source>
</evidence>
<reference evidence="6 8" key="1">
    <citation type="submission" date="2015-02" db="EMBL/GenBank/DDBJ databases">
        <authorList>
            <person name="Chooi Y.-H."/>
        </authorList>
    </citation>
    <scope>NUCLEOTIDE SEQUENCE [LARGE SCALE GENOMIC DNA]</scope>
    <source>
        <strain evidence="6">E3</strain>
    </source>
</reference>
<feature type="transmembrane region" description="Helical" evidence="4">
    <location>
        <begin position="1649"/>
        <end position="1667"/>
    </location>
</feature>
<dbReference type="GO" id="GO:0008270">
    <property type="term" value="F:zinc ion binding"/>
    <property type="evidence" value="ECO:0007669"/>
    <property type="project" value="UniProtKB-KW"/>
</dbReference>
<feature type="compositionally biased region" description="Polar residues" evidence="3">
    <location>
        <begin position="64"/>
        <end position="82"/>
    </location>
</feature>
<feature type="compositionally biased region" description="Basic and acidic residues" evidence="3">
    <location>
        <begin position="1075"/>
        <end position="1094"/>
    </location>
</feature>
<dbReference type="Gene3D" id="1.10.287.1490">
    <property type="match status" value="2"/>
</dbReference>
<proteinExistence type="predicted"/>
<feature type="compositionally biased region" description="Basic and acidic residues" evidence="3">
    <location>
        <begin position="1231"/>
        <end position="1250"/>
    </location>
</feature>
<accession>A0A0G4IJ40</accession>
<dbReference type="InterPro" id="IPR001841">
    <property type="entry name" value="Znf_RING"/>
</dbReference>
<geneLocation type="mitochondrion" evidence="7"/>
<dbReference type="PANTHER" id="PTHR45615">
    <property type="entry name" value="MYOSIN HEAVY CHAIN, NON-MUSCLE"/>
    <property type="match status" value="1"/>
</dbReference>
<keyword evidence="1" id="KW-0862">Zinc</keyword>
<keyword evidence="4" id="KW-0472">Membrane</keyword>
<feature type="compositionally biased region" description="Low complexity" evidence="3">
    <location>
        <begin position="1251"/>
        <end position="1263"/>
    </location>
</feature>
<evidence type="ECO:0000313" key="9">
    <source>
        <dbReference type="Proteomes" id="UP000290189"/>
    </source>
</evidence>
<keyword evidence="7" id="KW-0496">Mitochondrion</keyword>
<dbReference type="Gene3D" id="3.30.40.10">
    <property type="entry name" value="Zinc/RING finger domain, C3HC4 (zinc finger)"/>
    <property type="match status" value="1"/>
</dbReference>
<dbReference type="EMBL" id="OVEO01000005">
    <property type="protein sequence ID" value="SPQ96332.1"/>
    <property type="molecule type" value="Genomic_DNA"/>
</dbReference>
<feature type="compositionally biased region" description="Polar residues" evidence="3">
    <location>
        <begin position="1188"/>
        <end position="1207"/>
    </location>
</feature>
<dbReference type="PROSITE" id="PS50089">
    <property type="entry name" value="ZF_RING_2"/>
    <property type="match status" value="1"/>
</dbReference>
<evidence type="ECO:0000259" key="5">
    <source>
        <dbReference type="PROSITE" id="PS50089"/>
    </source>
</evidence>
<feature type="compositionally biased region" description="Low complexity" evidence="3">
    <location>
        <begin position="1303"/>
        <end position="1321"/>
    </location>
</feature>
<dbReference type="PANTHER" id="PTHR45615:SF80">
    <property type="entry name" value="GRIP DOMAIN-CONTAINING PROTEIN"/>
    <property type="match status" value="1"/>
</dbReference>
<feature type="compositionally biased region" description="Polar residues" evidence="3">
    <location>
        <begin position="1037"/>
        <end position="1054"/>
    </location>
</feature>
<keyword evidence="2" id="KW-0175">Coiled coil</keyword>
<evidence type="ECO:0000313" key="8">
    <source>
        <dbReference type="Proteomes" id="UP000039324"/>
    </source>
</evidence>
<dbReference type="OMA" id="NDSHANA"/>
<evidence type="ECO:0000313" key="7">
    <source>
        <dbReference type="EMBL" id="SPQ96332.1"/>
    </source>
</evidence>
<name>A0A0G4IJ40_PLABS</name>
<gene>
    <name evidence="6" type="ORF">PBRA_003984</name>
    <name evidence="7" type="ORF">PLBR_LOCUS3547</name>
</gene>
<reference evidence="7 9" key="2">
    <citation type="submission" date="2018-03" db="EMBL/GenBank/DDBJ databases">
        <authorList>
            <person name="Fogelqvist J."/>
        </authorList>
    </citation>
    <scope>NUCLEOTIDE SEQUENCE [LARGE SCALE GENOMIC DNA]</scope>
</reference>
<protein>
    <recommendedName>
        <fullName evidence="5">RING-type domain-containing protein</fullName>
    </recommendedName>
</protein>
<evidence type="ECO:0000256" key="3">
    <source>
        <dbReference type="SAM" id="MobiDB-lite"/>
    </source>
</evidence>
<feature type="compositionally biased region" description="Basic and acidic residues" evidence="3">
    <location>
        <begin position="125"/>
        <end position="174"/>
    </location>
</feature>
<keyword evidence="1" id="KW-0863">Zinc-finger</keyword>
<feature type="compositionally biased region" description="Pro residues" evidence="3">
    <location>
        <begin position="1142"/>
        <end position="1158"/>
    </location>
</feature>